<sequence length="331" mass="35951">MPPTISAVVSLPSLTQAGAQTALEAAEQYALEIGVPMSIAVVDAHAHLLSFTRMDGAKITSINTAMDMAFTSASNRIPTSAYHEDSWSNCAASGTSGTLCGRFTSLGGGMPILSSTGDILGAIGCSTGNSMQVEAAAKSGRDAVLALVKREKAEEERRIAEERHAVLSLWKEKEEEVEILRDHLESMERGSKRMRFDDGGSGNESISSSGRGSVIVGGPPGTPPEEREIQKHQSFIGEVTSVSPILAQYSDTFQIELPWSFNRIHRSIISKALCYPLLAFWEHMISNSNKGLPAKHFAKKHDDPVQHVVLASSMLYRITRHWGSWRRSINS</sequence>
<dbReference type="OrthoDB" id="3790458at2759"/>
<dbReference type="InParanoid" id="E5A013"/>
<dbReference type="InterPro" id="IPR005624">
    <property type="entry name" value="PduO/GlcC-like"/>
</dbReference>
<dbReference type="InterPro" id="IPR052517">
    <property type="entry name" value="GlcG_carb_metab_protein"/>
</dbReference>
<dbReference type="eggNOG" id="ENOG502SMVS">
    <property type="taxonomic scope" value="Eukaryota"/>
</dbReference>
<dbReference type="AlphaFoldDB" id="E5A013"/>
<name>E5A013_LEPMJ</name>
<protein>
    <recommendedName>
        <fullName evidence="4">DUF336 domain protein</fullName>
    </recommendedName>
</protein>
<dbReference type="STRING" id="985895.E5A013"/>
<accession>E5A013</accession>
<reference evidence="3" key="1">
    <citation type="journal article" date="2011" name="Nat. Commun.">
        <title>Effector diversification within compartments of the Leptosphaeria maculans genome affected by Repeat-Induced Point mutations.</title>
        <authorList>
            <person name="Rouxel T."/>
            <person name="Grandaubert J."/>
            <person name="Hane J.K."/>
            <person name="Hoede C."/>
            <person name="van de Wouw A.P."/>
            <person name="Couloux A."/>
            <person name="Dominguez V."/>
            <person name="Anthouard V."/>
            <person name="Bally P."/>
            <person name="Bourras S."/>
            <person name="Cozijnsen A.J."/>
            <person name="Ciuffetti L.M."/>
            <person name="Degrave A."/>
            <person name="Dilmaghani A."/>
            <person name="Duret L."/>
            <person name="Fudal I."/>
            <person name="Goodwin S.B."/>
            <person name="Gout L."/>
            <person name="Glaser N."/>
            <person name="Linglin J."/>
            <person name="Kema G.H.J."/>
            <person name="Lapalu N."/>
            <person name="Lawrence C.B."/>
            <person name="May K."/>
            <person name="Meyer M."/>
            <person name="Ollivier B."/>
            <person name="Poulain J."/>
            <person name="Schoch C.L."/>
            <person name="Simon A."/>
            <person name="Spatafora J.W."/>
            <person name="Stachowiak A."/>
            <person name="Turgeon B.G."/>
            <person name="Tyler B.M."/>
            <person name="Vincent D."/>
            <person name="Weissenbach J."/>
            <person name="Amselem J."/>
            <person name="Quesneville H."/>
            <person name="Oliver R.P."/>
            <person name="Wincker P."/>
            <person name="Balesdent M.-H."/>
            <person name="Howlett B.J."/>
        </authorList>
    </citation>
    <scope>NUCLEOTIDE SEQUENCE [LARGE SCALE GENOMIC DNA]</scope>
    <source>
        <strain evidence="3">JN3 / isolate v23.1.3 / race Av1-4-5-6-7-8</strain>
    </source>
</reference>
<dbReference type="PANTHER" id="PTHR34309:SF1">
    <property type="entry name" value="PROTEIN GLCG"/>
    <property type="match status" value="1"/>
</dbReference>
<dbReference type="InterPro" id="IPR038084">
    <property type="entry name" value="PduO/GlcC-like_sf"/>
</dbReference>
<feature type="region of interest" description="Disordered" evidence="1">
    <location>
        <begin position="192"/>
        <end position="215"/>
    </location>
</feature>
<evidence type="ECO:0000313" key="3">
    <source>
        <dbReference type="Proteomes" id="UP000002668"/>
    </source>
</evidence>
<proteinExistence type="predicted"/>
<evidence type="ECO:0000256" key="1">
    <source>
        <dbReference type="SAM" id="MobiDB-lite"/>
    </source>
</evidence>
<dbReference type="HOGENOM" id="CLU_072638_0_0_1"/>
<organism evidence="3">
    <name type="scientific">Leptosphaeria maculans (strain JN3 / isolate v23.1.3 / race Av1-4-5-6-7-8)</name>
    <name type="common">Blackleg fungus</name>
    <name type="synonym">Phoma lingam</name>
    <dbReference type="NCBI Taxonomy" id="985895"/>
    <lineage>
        <taxon>Eukaryota</taxon>
        <taxon>Fungi</taxon>
        <taxon>Dikarya</taxon>
        <taxon>Ascomycota</taxon>
        <taxon>Pezizomycotina</taxon>
        <taxon>Dothideomycetes</taxon>
        <taxon>Pleosporomycetidae</taxon>
        <taxon>Pleosporales</taxon>
        <taxon>Pleosporineae</taxon>
        <taxon>Leptosphaeriaceae</taxon>
        <taxon>Plenodomus</taxon>
        <taxon>Plenodomus lingam/Leptosphaeria maculans species complex</taxon>
    </lineage>
</organism>
<dbReference type="PANTHER" id="PTHR34309">
    <property type="entry name" value="SLR1406 PROTEIN"/>
    <property type="match status" value="1"/>
</dbReference>
<dbReference type="VEuPathDB" id="FungiDB:LEMA_P100040.1"/>
<keyword evidence="3" id="KW-1185">Reference proteome</keyword>
<dbReference type="Pfam" id="PF03928">
    <property type="entry name" value="HbpS-like"/>
    <property type="match status" value="1"/>
</dbReference>
<feature type="compositionally biased region" description="Low complexity" evidence="1">
    <location>
        <begin position="203"/>
        <end position="215"/>
    </location>
</feature>
<dbReference type="Gene3D" id="3.30.450.150">
    <property type="entry name" value="Haem-degrading domain"/>
    <property type="match status" value="1"/>
</dbReference>
<dbReference type="Proteomes" id="UP000002668">
    <property type="component" value="Genome"/>
</dbReference>
<evidence type="ECO:0008006" key="4">
    <source>
        <dbReference type="Google" id="ProtNLM"/>
    </source>
</evidence>
<evidence type="ECO:0000313" key="2">
    <source>
        <dbReference type="EMBL" id="CBX96873.1"/>
    </source>
</evidence>
<dbReference type="EMBL" id="FP929130">
    <property type="protein sequence ID" value="CBX96873.1"/>
    <property type="molecule type" value="Genomic_DNA"/>
</dbReference>
<dbReference type="SUPFAM" id="SSF143744">
    <property type="entry name" value="GlcG-like"/>
    <property type="match status" value="1"/>
</dbReference>
<dbReference type="OMA" id="AYQETPW"/>
<gene>
    <name evidence="2" type="ORF">LEMA_P100040.1</name>
</gene>